<dbReference type="SMART" id="SM01201">
    <property type="entry name" value="FerB"/>
    <property type="match status" value="1"/>
</dbReference>
<evidence type="ECO:0008006" key="12">
    <source>
        <dbReference type="Google" id="ProtNLM"/>
    </source>
</evidence>
<dbReference type="GO" id="GO:0016020">
    <property type="term" value="C:membrane"/>
    <property type="evidence" value="ECO:0007669"/>
    <property type="project" value="UniProtKB-SubCell"/>
</dbReference>
<dbReference type="PROSITE" id="PS50878">
    <property type="entry name" value="RT_POL"/>
    <property type="match status" value="1"/>
</dbReference>
<dbReference type="PROSITE" id="PS50004">
    <property type="entry name" value="C2"/>
    <property type="match status" value="4"/>
</dbReference>
<evidence type="ECO:0000259" key="9">
    <source>
        <dbReference type="PROSITE" id="PS50878"/>
    </source>
</evidence>
<feature type="domain" description="C2" evidence="8">
    <location>
        <begin position="6"/>
        <end position="131"/>
    </location>
</feature>
<dbReference type="Proteomes" id="UP001231518">
    <property type="component" value="Chromosome 1"/>
</dbReference>
<sequence>MPVVVNDERLEDNLLLPTGSEQQPANYVVTIYGVFNLPFSSHGQGDRRNKLPSSFVRVSFCGLTAKTAVQTRTNHPTYCEQISIVEMFPSMSDMIRLEVCSGDVCFNRVLASGHLNLRQISHDGENGFLPTFGPSLLHMYGSTTSSALTTSGEDGPFHRGAMLVSLRTIVPYYQQGLRSTTVEPVSPLLPENLWLLEDFCIFCPILEVSMLDRRISGRQCGVAITVGELPTDDQGDEEFVAMMTEIKHRKLYYTGSMEVFKTRPVHGYLEFENNFPVLQLATRLPDFRFRMYRNNMVQGIATDLEQALAEVERRLKSSEYNSPRDLTDDINKAVDDAAGNILKFLDIIQYSCPNSSAENTMVKYSTELDIKQLALQKEEIEKIYQQITKKTQRGSSTISLVPSLTKSEMHITKKDVKLMLADIKMIAENLKNLIYKTSEGWPDVVVWLLNGGSRVAFYKLAIADIIYSVIPEQNGRQCGRIQSIYLKPLKCMKHTNSVTSCCCIAGKVELLLWMGLYRQLQSFENCLPKGYKLKVNDYEMSLKTSTMMLECRVFIYRAKLTNTDLTSYAQPFVRINTLNAVKETKVQMRTLTPVWNQVLKVHKLVSGTQDRIQTSPPIVMVEVFDTEHTGKSELIGRLEVEPVVDDKEDYEYAPKLQWYDLHRGQEYSGQILMSVQLCPIPEMLMRNTVYHPVETTYIAAGVKDVDQDNDEPEPLPLHLIPQSTTYKVDIYWWGLRDVTTTRKPCVILEIDELTIKSDVVCDKKSNCNFPNGRSSQIFQAPLNEGYSPPLSIRLYDSSTFGRTLFLGTNIVKNPNKYIVSWLPQKEREASLRSVSITAHNFFQVNQVLHIRKSSPTIAEKGSNTSIHSIQKTKKSRWKRFFCPKKADEEEYVLLPMFCKDKDKDTILVKNNCVESSEQTNWWTRYFATLEGAAEEDLLSSEKIIVYEGELEAQPGFSKFKDWCSTLKLYSGKKTGIPEKDEQLYCGFLKAGIAIYRWPPPADTVAVSCNGVKLNDGFFTDFPDNEPSKFLVRVYVVKGINLMPKAFTGKLDPYVAISCGRKHLGDRKNHAKNTQNPIFGKMYEFRCTLPDDYLLTVSLYDYDAVPPDELIGSTTIDLEDRIYSKHRARVGLPTEYTTIGPNKWRDCQKPSVILEELCVKNHLPAPLFPDNATVVVNGVEYKDNDSNALRMLNCRPQLGFHKAYIHIRGDNTLAKAEQVAGASQSGAKIPPPAQHAPKAGPSVQVSGKTAKQQNAKPKPGGRGTHTNTQVVQINLHHARAATAVLEKHFTQKNLHIALIQEPWLANTNTVSGLGSAGLCSDDLIAAYVNVKSGKGRLIVCSAYLDGTKNEPSEELAKVVEYACANNAELLIGCDANAHHTNWGSTDINDRGELLHDFVLTNRLQIVNEGCKPTFVTRSRKEVLDVTLATIHTARLISNWHVSDEPSMSDHRLIKFALNTSNIRETITFRDVKATDWDLYRRKLQERLQDFPKTIRSPETLDYAVAQATEAITASYEESCPLRTVRDRKVTWWNKKLDVLRGEARRLFNKAKSTDDWDRYRKALTTYNKEIRKAKRLSWRKFCEEITKVPQGARIHKVLSKSPTNQLGLLKKPDGTFTASAEETLNLLASTHFPGSVVAPDIIVQNTPHIRLSRPLNEDWRRAAKYFRPNNVEWAIDSFKPIKSAGYDDIFPALLQQGKTMLIPILIKIFRASFAWGYIPEKWTMVKVCFIPKAGKKDYSQPKSFRPISLTSFLLKSMEKVIDECIRDGPLRDNPLHPKQHAYQKGKSTETALLELTDRIERALEDKQIALCAFLDIEGAFDNVTIDALSKGMKAKGIDETTTRWIEFMLLNRTISVTLHGTTQSFKTTKGCPQGGVLSPLLWLLVVDQLLVEASKNDLDVHSYADDVVACVVGPCQSTVSSILQRSLNTINTWCTENHLSVNPSKTTIVPFTRKRKLDKLVTLTVKGTVVPFSSDVKYLGVTIDQRLTWNTHINNVIQKAKIALGICCRLAGTKWGLNPKIALWLYTAIVRPIITYACVVWWRKTTQVTVISKLDGLQRLACLISTGAMSTTPGAALNALLNLPPLHLFIAKEAKASIYRTNSTVRCYRLAADRKENICLSLLHSWYTLPICGYRLVPEHVETRILTNSGKNGLEQGKLQMWVDIFPLDADVYIPPGVNITPKKLEDYELRLVVWDVQGLKQTVHGKKVTDIYVRAWIDAVEQAQYTDVHYNSTSGEGRFNWRMIFHFQYHQAEKKLVKKEKGPFTEVEEHMTPIFVVQVLDSDAASQDDFLASTSFNLNSMYRGEKNPSKCNIAAMEKQKKINLFSTMKVRAWWPLIYTNRNTGISSAAGVIDLEMTLLPKEKAILMPVGLGREPPVPLPQPIRAESSASKLAKTLNVNNWPKEYTVVACTAGTVVAVIALVWYLELPLLLLDIFA</sequence>
<evidence type="ECO:0000256" key="3">
    <source>
        <dbReference type="ARBA" id="ARBA00022737"/>
    </source>
</evidence>
<evidence type="ECO:0000313" key="11">
    <source>
        <dbReference type="Proteomes" id="UP001231518"/>
    </source>
</evidence>
<dbReference type="Gene3D" id="2.60.40.150">
    <property type="entry name" value="C2 domain"/>
    <property type="match status" value="4"/>
</dbReference>
<feature type="domain" description="C2" evidence="8">
    <location>
        <begin position="1012"/>
        <end position="1130"/>
    </location>
</feature>
<dbReference type="SUPFAM" id="SSF49562">
    <property type="entry name" value="C2 domain (Calcium/lipid-binding domain, CaLB)"/>
    <property type="match status" value="5"/>
</dbReference>
<dbReference type="InterPro" id="IPR000477">
    <property type="entry name" value="RT_dom"/>
</dbReference>
<evidence type="ECO:0000256" key="7">
    <source>
        <dbReference type="SAM" id="Phobius"/>
    </source>
</evidence>
<feature type="transmembrane region" description="Helical" evidence="7">
    <location>
        <begin position="2405"/>
        <end position="2425"/>
    </location>
</feature>
<proteinExistence type="predicted"/>
<evidence type="ECO:0000256" key="4">
    <source>
        <dbReference type="ARBA" id="ARBA00022989"/>
    </source>
</evidence>
<dbReference type="CDD" id="cd09077">
    <property type="entry name" value="R1-I-EN"/>
    <property type="match status" value="1"/>
</dbReference>
<dbReference type="CDD" id="cd01650">
    <property type="entry name" value="RT_nLTR_like"/>
    <property type="match status" value="1"/>
</dbReference>
<evidence type="ECO:0000259" key="8">
    <source>
        <dbReference type="PROSITE" id="PS50004"/>
    </source>
</evidence>
<dbReference type="Pfam" id="PF00078">
    <property type="entry name" value="RVT_1"/>
    <property type="match status" value="1"/>
</dbReference>
<dbReference type="InterPro" id="IPR037724">
    <property type="entry name" value="C2E_Ferlin"/>
</dbReference>
<dbReference type="GO" id="GO:0071897">
    <property type="term" value="P:DNA biosynthetic process"/>
    <property type="evidence" value="ECO:0007669"/>
    <property type="project" value="UniProtKB-ARBA"/>
</dbReference>
<dbReference type="GO" id="GO:0007009">
    <property type="term" value="P:plasma membrane organization"/>
    <property type="evidence" value="ECO:0007669"/>
    <property type="project" value="TreeGrafter"/>
</dbReference>
<dbReference type="InterPro" id="IPR055072">
    <property type="entry name" value="Ferlin_DSRM"/>
</dbReference>
<dbReference type="EMBL" id="JARGEI010000001">
    <property type="protein sequence ID" value="KAJ8736896.1"/>
    <property type="molecule type" value="Genomic_DNA"/>
</dbReference>
<dbReference type="Pfam" id="PF22901">
    <property type="entry name" value="dsrm_Ferlin"/>
    <property type="match status" value="1"/>
</dbReference>
<dbReference type="SMART" id="SM00239">
    <property type="entry name" value="C2"/>
    <property type="match status" value="4"/>
</dbReference>
<name>A0AAD7Z485_MYTSE</name>
<evidence type="ECO:0000256" key="5">
    <source>
        <dbReference type="ARBA" id="ARBA00023136"/>
    </source>
</evidence>
<feature type="region of interest" description="Disordered" evidence="6">
    <location>
        <begin position="1218"/>
        <end position="1265"/>
    </location>
</feature>
<dbReference type="Pfam" id="PF08150">
    <property type="entry name" value="FerB"/>
    <property type="match status" value="1"/>
</dbReference>
<dbReference type="SUPFAM" id="SSF56672">
    <property type="entry name" value="DNA/RNA polymerases"/>
    <property type="match status" value="1"/>
</dbReference>
<dbReference type="SUPFAM" id="SSF56219">
    <property type="entry name" value="DNase I-like"/>
    <property type="match status" value="1"/>
</dbReference>
<evidence type="ECO:0000256" key="1">
    <source>
        <dbReference type="ARBA" id="ARBA00004167"/>
    </source>
</evidence>
<evidence type="ECO:0000313" key="10">
    <source>
        <dbReference type="EMBL" id="KAJ8736896.1"/>
    </source>
</evidence>
<dbReference type="Pfam" id="PF00168">
    <property type="entry name" value="C2"/>
    <property type="match status" value="4"/>
</dbReference>
<organism evidence="10 11">
    <name type="scientific">Mythimna separata</name>
    <name type="common">Oriental armyworm</name>
    <name type="synonym">Pseudaletia separata</name>
    <dbReference type="NCBI Taxonomy" id="271217"/>
    <lineage>
        <taxon>Eukaryota</taxon>
        <taxon>Metazoa</taxon>
        <taxon>Ecdysozoa</taxon>
        <taxon>Arthropoda</taxon>
        <taxon>Hexapoda</taxon>
        <taxon>Insecta</taxon>
        <taxon>Pterygota</taxon>
        <taxon>Neoptera</taxon>
        <taxon>Endopterygota</taxon>
        <taxon>Lepidoptera</taxon>
        <taxon>Glossata</taxon>
        <taxon>Ditrysia</taxon>
        <taxon>Noctuoidea</taxon>
        <taxon>Noctuidae</taxon>
        <taxon>Noctuinae</taxon>
        <taxon>Hadenini</taxon>
        <taxon>Mythimna</taxon>
    </lineage>
</organism>
<comment type="caution">
    <text evidence="10">The sequence shown here is derived from an EMBL/GenBank/DDBJ whole genome shotgun (WGS) entry which is preliminary data.</text>
</comment>
<dbReference type="InterPro" id="IPR037721">
    <property type="entry name" value="Ferlin"/>
</dbReference>
<feature type="compositionally biased region" description="Polar residues" evidence="6">
    <location>
        <begin position="1242"/>
        <end position="1254"/>
    </location>
</feature>
<dbReference type="InterPro" id="IPR012561">
    <property type="entry name" value="Ferlin_B-domain"/>
</dbReference>
<feature type="domain" description="C2" evidence="8">
    <location>
        <begin position="2167"/>
        <end position="2312"/>
    </location>
</feature>
<keyword evidence="11" id="KW-1185">Reference proteome</keyword>
<feature type="domain" description="C2" evidence="8">
    <location>
        <begin position="534"/>
        <end position="659"/>
    </location>
</feature>
<dbReference type="Pfam" id="PF14529">
    <property type="entry name" value="Exo_endo_phos_2"/>
    <property type="match status" value="1"/>
</dbReference>
<feature type="domain" description="Reverse transcriptase" evidence="9">
    <location>
        <begin position="1710"/>
        <end position="1982"/>
    </location>
</feature>
<comment type="subcellular location">
    <subcellularLocation>
        <location evidence="1">Membrane</location>
        <topology evidence="1">Single-pass membrane protein</topology>
    </subcellularLocation>
</comment>
<dbReference type="InterPro" id="IPR043502">
    <property type="entry name" value="DNA/RNA_pol_sf"/>
</dbReference>
<evidence type="ECO:0000256" key="6">
    <source>
        <dbReference type="SAM" id="MobiDB-lite"/>
    </source>
</evidence>
<keyword evidence="2 7" id="KW-0812">Transmembrane</keyword>
<dbReference type="PANTHER" id="PTHR12546:SF60">
    <property type="entry name" value="MISFIRE, ISOFORM F"/>
    <property type="match status" value="1"/>
</dbReference>
<reference evidence="10" key="1">
    <citation type="submission" date="2023-03" db="EMBL/GenBank/DDBJ databases">
        <title>Chromosome-level genomes of two armyworms, Mythimna separata and Mythimna loreyi, provide insights into the biosynthesis and reception of sex pheromones.</title>
        <authorList>
            <person name="Zhao H."/>
        </authorList>
    </citation>
    <scope>NUCLEOTIDE SEQUENCE</scope>
    <source>
        <strain evidence="10">BeijingLab</strain>
        <tissue evidence="10">Pupa</tissue>
    </source>
</reference>
<dbReference type="CDD" id="cd04037">
    <property type="entry name" value="C2E_Ferlin"/>
    <property type="match status" value="1"/>
</dbReference>
<dbReference type="InterPro" id="IPR005135">
    <property type="entry name" value="Endo/exonuclease/phosphatase"/>
</dbReference>
<feature type="transmembrane region" description="Helical" evidence="7">
    <location>
        <begin position="2022"/>
        <end position="2041"/>
    </location>
</feature>
<dbReference type="PANTHER" id="PTHR12546">
    <property type="entry name" value="FER-1-LIKE"/>
    <property type="match status" value="1"/>
</dbReference>
<dbReference type="Gene3D" id="3.60.10.10">
    <property type="entry name" value="Endonuclease/exonuclease/phosphatase"/>
    <property type="match status" value="1"/>
</dbReference>
<dbReference type="InterPro" id="IPR037725">
    <property type="entry name" value="C2F_Ferlin"/>
</dbReference>
<dbReference type="GO" id="GO:0003824">
    <property type="term" value="F:catalytic activity"/>
    <property type="evidence" value="ECO:0007669"/>
    <property type="project" value="InterPro"/>
</dbReference>
<protein>
    <recommendedName>
        <fullName evidence="12">Reverse transcriptase domain-containing protein</fullName>
    </recommendedName>
</protein>
<keyword evidence="5 7" id="KW-0472">Membrane</keyword>
<accession>A0AAD7Z485</accession>
<dbReference type="InterPro" id="IPR035892">
    <property type="entry name" value="C2_domain_sf"/>
</dbReference>
<keyword evidence="4 7" id="KW-1133">Transmembrane helix</keyword>
<evidence type="ECO:0000256" key="2">
    <source>
        <dbReference type="ARBA" id="ARBA00022692"/>
    </source>
</evidence>
<dbReference type="InterPro" id="IPR036691">
    <property type="entry name" value="Endo/exonu/phosph_ase_sf"/>
</dbReference>
<dbReference type="InterPro" id="IPR000008">
    <property type="entry name" value="C2_dom"/>
</dbReference>
<keyword evidence="3" id="KW-0677">Repeat</keyword>
<dbReference type="CDD" id="cd08374">
    <property type="entry name" value="C2F_Ferlin"/>
    <property type="match status" value="1"/>
</dbReference>
<gene>
    <name evidence="10" type="ORF">PYW07_000167</name>
</gene>